<dbReference type="OrthoDB" id="9794645at2"/>
<keyword evidence="3" id="KW-1185">Reference proteome</keyword>
<evidence type="ECO:0000313" key="3">
    <source>
        <dbReference type="Proteomes" id="UP000253918"/>
    </source>
</evidence>
<sequence>MNEHAVSPRRRRMPRLLLVCTGALAVGACAGGGRVATFEAAAVPPAPDYARPDAWLAQPGRNGLERSTPPGMTPIDEARAPADVFFIHPTTVDGGALNAAYDAPRAQAKLEPAVLLGQASVFNGCCRIHAPHYRQASLAGLKDREATALAYSDVARAFRQFIQRIGRGRPFIIASHSQGSGHAVELLQREVAGTPLQKRLVAAYLIGGYVPRSFAEIGLPTCDAPRQTGCVLSYNASKGTKLARMVIEGKAYQWQGQWRKQGDPPAICVNPLNWRAGAAAGPEQHMGGLPLPKAPFPDRAVQLADLQPGITGAACRDQMLEVKLNASASGFGDTLSSLAGSYHLNDYGLFYANLRENAIERVTAWRMSRRD</sequence>
<keyword evidence="1" id="KW-0732">Signal</keyword>
<organism evidence="2 3">
    <name type="scientific">Sphingomonas aracearum</name>
    <dbReference type="NCBI Taxonomy" id="2283317"/>
    <lineage>
        <taxon>Bacteria</taxon>
        <taxon>Pseudomonadati</taxon>
        <taxon>Pseudomonadota</taxon>
        <taxon>Alphaproteobacteria</taxon>
        <taxon>Sphingomonadales</taxon>
        <taxon>Sphingomonadaceae</taxon>
        <taxon>Sphingomonas</taxon>
    </lineage>
</organism>
<dbReference type="AlphaFoldDB" id="A0A369W1V5"/>
<dbReference type="Proteomes" id="UP000253918">
    <property type="component" value="Unassembled WGS sequence"/>
</dbReference>
<protein>
    <submittedName>
        <fullName evidence="2">DUF3089 domain-containing protein</fullName>
    </submittedName>
</protein>
<evidence type="ECO:0000256" key="1">
    <source>
        <dbReference type="SAM" id="SignalP"/>
    </source>
</evidence>
<gene>
    <name evidence="2" type="ORF">DVW87_06880</name>
</gene>
<proteinExistence type="predicted"/>
<dbReference type="EMBL" id="QQNB01000001">
    <property type="protein sequence ID" value="RDE07340.1"/>
    <property type="molecule type" value="Genomic_DNA"/>
</dbReference>
<dbReference type="InterPro" id="IPR021440">
    <property type="entry name" value="DUF3089"/>
</dbReference>
<dbReference type="Pfam" id="PF11288">
    <property type="entry name" value="DUF3089"/>
    <property type="match status" value="1"/>
</dbReference>
<name>A0A369W1V5_9SPHN</name>
<accession>A0A369W1V5</accession>
<feature type="signal peptide" evidence="1">
    <location>
        <begin position="1"/>
        <end position="30"/>
    </location>
</feature>
<dbReference type="InterPro" id="IPR029058">
    <property type="entry name" value="AB_hydrolase_fold"/>
</dbReference>
<feature type="chain" id="PRO_5016876090" evidence="1">
    <location>
        <begin position="31"/>
        <end position="371"/>
    </location>
</feature>
<reference evidence="2 3" key="1">
    <citation type="submission" date="2018-07" db="EMBL/GenBank/DDBJ databases">
        <title>a novel species of Sphingomonas isolated from the rhizosphere soil of Araceae plant.</title>
        <authorList>
            <person name="Zhiyong W."/>
            <person name="Qinglan Z."/>
            <person name="Zhiwei F."/>
            <person name="Ding X."/>
            <person name="Gejiao W."/>
            <person name="Shixue Z."/>
        </authorList>
    </citation>
    <scope>NUCLEOTIDE SEQUENCE [LARGE SCALE GENOMIC DNA]</scope>
    <source>
        <strain evidence="2 3">WZY 27</strain>
    </source>
</reference>
<evidence type="ECO:0000313" key="2">
    <source>
        <dbReference type="EMBL" id="RDE07340.1"/>
    </source>
</evidence>
<dbReference type="SUPFAM" id="SSF53474">
    <property type="entry name" value="alpha/beta-Hydrolases"/>
    <property type="match status" value="1"/>
</dbReference>
<comment type="caution">
    <text evidence="2">The sequence shown here is derived from an EMBL/GenBank/DDBJ whole genome shotgun (WGS) entry which is preliminary data.</text>
</comment>